<feature type="region of interest" description="Disordered" evidence="2">
    <location>
        <begin position="416"/>
        <end position="485"/>
    </location>
</feature>
<feature type="compositionally biased region" description="Basic residues" evidence="2">
    <location>
        <begin position="465"/>
        <end position="485"/>
    </location>
</feature>
<gene>
    <name evidence="6" type="primary">LOC116208327</name>
    <name evidence="3" type="ORF">CDL15_Pgr011565</name>
</gene>
<protein>
    <submittedName>
        <fullName evidence="6">Uncharacterized protein LOC116208327 isoform X1</fullName>
    </submittedName>
</protein>
<evidence type="ECO:0000256" key="1">
    <source>
        <dbReference type="SAM" id="Coils"/>
    </source>
</evidence>
<reference evidence="5" key="3">
    <citation type="journal article" date="2020" name="Plant Biotechnol. J.">
        <title>The pomegranate (Punica granatum L.) draft genome dissects genetic divergence between soft- and hard-seeded cultivars.</title>
        <authorList>
            <person name="Luo X."/>
            <person name="Li H."/>
            <person name="Wu Z."/>
            <person name="Yao W."/>
            <person name="Zhao P."/>
            <person name="Cao D."/>
            <person name="Yu H."/>
            <person name="Li K."/>
            <person name="Poudel K."/>
            <person name="Zhao D."/>
            <person name="Zhang F."/>
            <person name="Xia X."/>
            <person name="Chen L."/>
            <person name="Wang Q."/>
            <person name="Jing D."/>
            <person name="Cao S."/>
        </authorList>
    </citation>
    <scope>NUCLEOTIDE SEQUENCE [LARGE SCALE GENOMIC DNA]</scope>
</reference>
<feature type="coiled-coil region" evidence="1">
    <location>
        <begin position="161"/>
        <end position="188"/>
    </location>
</feature>
<dbReference type="PANTHER" id="PTHR34057">
    <property type="entry name" value="ELONGATION FACTOR"/>
    <property type="match status" value="1"/>
</dbReference>
<evidence type="ECO:0000313" key="6">
    <source>
        <dbReference type="RefSeq" id="XP_031397562.1"/>
    </source>
</evidence>
<dbReference type="Proteomes" id="UP000515151">
    <property type="component" value="Chromosome 5"/>
</dbReference>
<evidence type="ECO:0000313" key="4">
    <source>
        <dbReference type="Proteomes" id="UP000197138"/>
    </source>
</evidence>
<feature type="region of interest" description="Disordered" evidence="2">
    <location>
        <begin position="323"/>
        <end position="342"/>
    </location>
</feature>
<dbReference type="PANTHER" id="PTHR34057:SF10">
    <property type="entry name" value="TRANSPOSASE, PTTA_EN_SPM, PLANT"/>
    <property type="match status" value="1"/>
</dbReference>
<feature type="compositionally biased region" description="Low complexity" evidence="2">
    <location>
        <begin position="86"/>
        <end position="98"/>
    </location>
</feature>
<dbReference type="InterPro" id="IPR038745">
    <property type="entry name" value="AT4G37440-like"/>
</dbReference>
<feature type="region of interest" description="Disordered" evidence="2">
    <location>
        <begin position="85"/>
        <end position="106"/>
    </location>
</feature>
<dbReference type="OrthoDB" id="21648at2759"/>
<reference evidence="4" key="1">
    <citation type="journal article" date="2017" name="Plant J.">
        <title>The pomegranate (Punica granatum L.) genome and the genomics of punicalagin biosynthesis.</title>
        <authorList>
            <person name="Qin G."/>
            <person name="Xu C."/>
            <person name="Ming R."/>
            <person name="Tang H."/>
            <person name="Guyot R."/>
            <person name="Kramer E.M."/>
            <person name="Hu Y."/>
            <person name="Yi X."/>
            <person name="Qi Y."/>
            <person name="Xu X."/>
            <person name="Gao Z."/>
            <person name="Pan H."/>
            <person name="Jian J."/>
            <person name="Tian Y."/>
            <person name="Yue Z."/>
            <person name="Xu Y."/>
        </authorList>
    </citation>
    <scope>NUCLEOTIDE SEQUENCE [LARGE SCALE GENOMIC DNA]</scope>
    <source>
        <strain evidence="4">cv. Dabenzi</strain>
    </source>
</reference>
<organism evidence="3 4">
    <name type="scientific">Punica granatum</name>
    <name type="common">Pomegranate</name>
    <dbReference type="NCBI Taxonomy" id="22663"/>
    <lineage>
        <taxon>Eukaryota</taxon>
        <taxon>Viridiplantae</taxon>
        <taxon>Streptophyta</taxon>
        <taxon>Embryophyta</taxon>
        <taxon>Tracheophyta</taxon>
        <taxon>Spermatophyta</taxon>
        <taxon>Magnoliopsida</taxon>
        <taxon>eudicotyledons</taxon>
        <taxon>Gunneridae</taxon>
        <taxon>Pentapetalae</taxon>
        <taxon>rosids</taxon>
        <taxon>malvids</taxon>
        <taxon>Myrtales</taxon>
        <taxon>Lythraceae</taxon>
        <taxon>Punica</taxon>
    </lineage>
</organism>
<name>A0A218Y0G0_PUNGR</name>
<sequence length="485" mass="53583">MEASIDVSGTTTCNENVGTRIPPDSEAKPMQCTSNYEDNDFDVDTLADLGQKRELGDEYVEVDIINGASNPGDIIEIQETIVGQDSTESSSSFSGSLSGAENGSALSDGEVESQYTAGHMPGFYFPGLYEGFTTRKKRLTDHWRRFIRPVKWRCLWLELQIKELQSRALEYDKELAKYEERKQFLFDNSTSEGSDSKLLAFSGQLPSKNVMKRRKRKRIEETVDIASYMSNHNLFSYFAKKYPADRALAKDGNGSQAIANGVPSLGVDDSLHRRDGDTSMEQILAKIVIAQSQIQQLKTRIEKVISENPGKFSSVNRLSSVIPGSAGTASDEDPASPPANGQFSPVKSLYAASQLVSEHDVGDLLLPNHAVVDHGGMTSLPDVVESTNQTEDGVLIDNRAAKEKLLNFEKVGDEQEKSERQLERQKKVVSTAEVPEAALPVETPSPLEASNVKSRPSLKTYISNNKRKRRRKVTAPRKKTKRVSG</sequence>
<reference evidence="3" key="2">
    <citation type="submission" date="2017-06" db="EMBL/GenBank/DDBJ databases">
        <title>The pomegranate genome and the genomics of punicalagin biosynthesis.</title>
        <authorList>
            <person name="Xu C."/>
        </authorList>
    </citation>
    <scope>NUCLEOTIDE SEQUENCE [LARGE SCALE GENOMIC DNA]</scope>
    <source>
        <tissue evidence="3">Fresh leaf</tissue>
    </source>
</reference>
<evidence type="ECO:0000256" key="2">
    <source>
        <dbReference type="SAM" id="MobiDB-lite"/>
    </source>
</evidence>
<dbReference type="Proteomes" id="UP000197138">
    <property type="component" value="Unassembled WGS sequence"/>
</dbReference>
<feature type="region of interest" description="Disordered" evidence="2">
    <location>
        <begin position="1"/>
        <end position="36"/>
    </location>
</feature>
<feature type="compositionally biased region" description="Basic and acidic residues" evidence="2">
    <location>
        <begin position="416"/>
        <end position="426"/>
    </location>
</feature>
<dbReference type="RefSeq" id="XP_031397562.1">
    <property type="nucleotide sequence ID" value="XM_031541702.1"/>
</dbReference>
<dbReference type="GeneID" id="116208327"/>
<dbReference type="CDD" id="cd11650">
    <property type="entry name" value="AT4G37440_like"/>
    <property type="match status" value="1"/>
</dbReference>
<feature type="compositionally biased region" description="Polar residues" evidence="2">
    <location>
        <begin position="7"/>
        <end position="17"/>
    </location>
</feature>
<dbReference type="EMBL" id="MTKT01000535">
    <property type="protein sequence ID" value="OWM90805.1"/>
    <property type="molecule type" value="Genomic_DNA"/>
</dbReference>
<proteinExistence type="predicted"/>
<keyword evidence="5" id="KW-1185">Reference proteome</keyword>
<dbReference type="AlphaFoldDB" id="A0A218Y0G0"/>
<evidence type="ECO:0000313" key="5">
    <source>
        <dbReference type="Proteomes" id="UP000515151"/>
    </source>
</evidence>
<reference evidence="6" key="4">
    <citation type="submission" date="2025-04" db="UniProtKB">
        <authorList>
            <consortium name="RefSeq"/>
        </authorList>
    </citation>
    <scope>IDENTIFICATION</scope>
    <source>
        <tissue evidence="6">Leaf</tissue>
    </source>
</reference>
<keyword evidence="1" id="KW-0175">Coiled coil</keyword>
<feature type="coiled-coil region" evidence="1">
    <location>
        <begin position="280"/>
        <end position="307"/>
    </location>
</feature>
<evidence type="ECO:0000313" key="3">
    <source>
        <dbReference type="EMBL" id="OWM90805.1"/>
    </source>
</evidence>
<accession>A0A218Y0G0</accession>